<gene>
    <name evidence="2" type="ORF">S01H4_40349</name>
</gene>
<feature type="non-terminal residue" evidence="2">
    <location>
        <position position="51"/>
    </location>
</feature>
<dbReference type="EMBL" id="BART01021961">
    <property type="protein sequence ID" value="GAH04993.1"/>
    <property type="molecule type" value="Genomic_DNA"/>
</dbReference>
<evidence type="ECO:0000313" key="2">
    <source>
        <dbReference type="EMBL" id="GAH04993.1"/>
    </source>
</evidence>
<feature type="domain" description="OB" evidence="1">
    <location>
        <begin position="29"/>
        <end position="51"/>
    </location>
</feature>
<organism evidence="2">
    <name type="scientific">marine sediment metagenome</name>
    <dbReference type="NCBI Taxonomy" id="412755"/>
    <lineage>
        <taxon>unclassified sequences</taxon>
        <taxon>metagenomes</taxon>
        <taxon>ecological metagenomes</taxon>
    </lineage>
</organism>
<dbReference type="Pfam" id="PF01336">
    <property type="entry name" value="tRNA_anti-codon"/>
    <property type="match status" value="1"/>
</dbReference>
<dbReference type="InterPro" id="IPR012340">
    <property type="entry name" value="NA-bd_OB-fold"/>
</dbReference>
<evidence type="ECO:0000259" key="1">
    <source>
        <dbReference type="Pfam" id="PF01336"/>
    </source>
</evidence>
<dbReference type="GO" id="GO:0003676">
    <property type="term" value="F:nucleic acid binding"/>
    <property type="evidence" value="ECO:0007669"/>
    <property type="project" value="InterPro"/>
</dbReference>
<reference evidence="2" key="1">
    <citation type="journal article" date="2014" name="Front. Microbiol.">
        <title>High frequency of phylogenetically diverse reductive dehalogenase-homologous genes in deep subseafloor sedimentary metagenomes.</title>
        <authorList>
            <person name="Kawai M."/>
            <person name="Futagami T."/>
            <person name="Toyoda A."/>
            <person name="Takaki Y."/>
            <person name="Nishi S."/>
            <person name="Hori S."/>
            <person name="Arai W."/>
            <person name="Tsubouchi T."/>
            <person name="Morono Y."/>
            <person name="Uchiyama I."/>
            <person name="Ito T."/>
            <person name="Fujiyama A."/>
            <person name="Inagaki F."/>
            <person name="Takami H."/>
        </authorList>
    </citation>
    <scope>NUCLEOTIDE SEQUENCE</scope>
    <source>
        <strain evidence="2">Expedition CK06-06</strain>
    </source>
</reference>
<name>X1E8N8_9ZZZZ</name>
<dbReference type="Gene3D" id="2.40.50.140">
    <property type="entry name" value="Nucleic acid-binding proteins"/>
    <property type="match status" value="1"/>
</dbReference>
<dbReference type="InterPro" id="IPR004365">
    <property type="entry name" value="NA-bd_OB_tRNA"/>
</dbReference>
<dbReference type="AlphaFoldDB" id="X1E8N8"/>
<protein>
    <recommendedName>
        <fullName evidence="1">OB domain-containing protein</fullName>
    </recommendedName>
</protein>
<dbReference type="SUPFAM" id="SSF50249">
    <property type="entry name" value="Nucleic acid-binding proteins"/>
    <property type="match status" value="1"/>
</dbReference>
<comment type="caution">
    <text evidence="2">The sequence shown here is derived from an EMBL/GenBank/DDBJ whole genome shotgun (WGS) entry which is preliminary data.</text>
</comment>
<proteinExistence type="predicted"/>
<accession>X1E8N8</accession>
<sequence length="51" mass="5895">MLAFLYQETVLLKSHSCGELNKKHIGAEVTLAGWVDRRRDHGKLIFIDLRD</sequence>